<reference evidence="5 6" key="1">
    <citation type="submission" date="2024-04" db="EMBL/GenBank/DDBJ databases">
        <title>Tritrichomonas musculus Genome.</title>
        <authorList>
            <person name="Alves-Ferreira E."/>
            <person name="Grigg M."/>
            <person name="Lorenzi H."/>
            <person name="Galac M."/>
        </authorList>
    </citation>
    <scope>NUCLEOTIDE SEQUENCE [LARGE SCALE GENOMIC DNA]</scope>
    <source>
        <strain evidence="5 6">EAF2021</strain>
    </source>
</reference>
<dbReference type="PROSITE" id="PS50005">
    <property type="entry name" value="TPR"/>
    <property type="match status" value="2"/>
</dbReference>
<feature type="repeat" description="TPR" evidence="4">
    <location>
        <begin position="43"/>
        <end position="76"/>
    </location>
</feature>
<keyword evidence="1" id="KW-0677">Repeat</keyword>
<dbReference type="SUPFAM" id="SSF48452">
    <property type="entry name" value="TPR-like"/>
    <property type="match status" value="2"/>
</dbReference>
<evidence type="ECO:0000256" key="4">
    <source>
        <dbReference type="PROSITE-ProRule" id="PRU00339"/>
    </source>
</evidence>
<dbReference type="PANTHER" id="PTHR44186">
    <property type="match status" value="1"/>
</dbReference>
<comment type="similarity">
    <text evidence="3">Belongs to the BBS4 family.</text>
</comment>
<keyword evidence="2 4" id="KW-0802">TPR repeat</keyword>
<dbReference type="Pfam" id="PF13432">
    <property type="entry name" value="TPR_16"/>
    <property type="match status" value="1"/>
</dbReference>
<evidence type="ECO:0000256" key="1">
    <source>
        <dbReference type="ARBA" id="ARBA00022737"/>
    </source>
</evidence>
<proteinExistence type="inferred from homology"/>
<organism evidence="5 6">
    <name type="scientific">Tritrichomonas musculus</name>
    <dbReference type="NCBI Taxonomy" id="1915356"/>
    <lineage>
        <taxon>Eukaryota</taxon>
        <taxon>Metamonada</taxon>
        <taxon>Parabasalia</taxon>
        <taxon>Tritrichomonadida</taxon>
        <taxon>Tritrichomonadidae</taxon>
        <taxon>Tritrichomonas</taxon>
    </lineage>
</organism>
<dbReference type="PANTHER" id="PTHR44186:SF1">
    <property type="entry name" value="BARDET-BIEDL SYNDROME 4 PROTEIN"/>
    <property type="match status" value="1"/>
</dbReference>
<evidence type="ECO:0000256" key="3">
    <source>
        <dbReference type="ARBA" id="ARBA00023778"/>
    </source>
</evidence>
<evidence type="ECO:0000313" key="5">
    <source>
        <dbReference type="EMBL" id="KAK8882262.1"/>
    </source>
</evidence>
<feature type="repeat" description="TPR" evidence="4">
    <location>
        <begin position="315"/>
        <end position="348"/>
    </location>
</feature>
<evidence type="ECO:0008006" key="7">
    <source>
        <dbReference type="Google" id="ProtNLM"/>
    </source>
</evidence>
<keyword evidence="6" id="KW-1185">Reference proteome</keyword>
<name>A0ABR2JTQ6_9EUKA</name>
<protein>
    <recommendedName>
        <fullName evidence="7">TPR Domain containing protein</fullName>
    </recommendedName>
</protein>
<evidence type="ECO:0000256" key="2">
    <source>
        <dbReference type="ARBA" id="ARBA00022803"/>
    </source>
</evidence>
<gene>
    <name evidence="5" type="ORF">M9Y10_044904</name>
</gene>
<dbReference type="SMART" id="SM00028">
    <property type="entry name" value="TPR"/>
    <property type="match status" value="7"/>
</dbReference>
<dbReference type="InterPro" id="IPR011990">
    <property type="entry name" value="TPR-like_helical_dom_sf"/>
</dbReference>
<dbReference type="Proteomes" id="UP001470230">
    <property type="component" value="Unassembled WGS sequence"/>
</dbReference>
<accession>A0ABR2JTQ6</accession>
<dbReference type="EMBL" id="JAPFFF010000009">
    <property type="protein sequence ID" value="KAK8882262.1"/>
    <property type="molecule type" value="Genomic_DNA"/>
</dbReference>
<dbReference type="Gene3D" id="1.25.40.10">
    <property type="entry name" value="Tetratricopeptide repeat domain"/>
    <property type="match status" value="2"/>
</dbReference>
<dbReference type="Pfam" id="PF12895">
    <property type="entry name" value="ANAPC3"/>
    <property type="match status" value="1"/>
</dbReference>
<dbReference type="InterPro" id="IPR019734">
    <property type="entry name" value="TPR_rpt"/>
</dbReference>
<comment type="caution">
    <text evidence="5">The sequence shown here is derived from an EMBL/GenBank/DDBJ whole genome shotgun (WGS) entry which is preliminary data.</text>
</comment>
<sequence>MQKVKLLDNKPSEWLAHRFYVLGQYDMCMTVVEQILRKNPDNPEALTLKGNVLCSKGQVDEALNCFQNAFYLDTENMRHSLEIAKCLYFLGRFPQALKILRELESTPEGNIWEVFHLIGLCSKRIRKIDDAIDSFQNALDTDLRIETFLELINIYESQHDTSALNGILSEAMKYHSNNAILRRRIGKLEISQKHFSKALSHINFAISRDPNDSLSYLLAGSIEQENLHIDDALNYYRKAFLGLSNSPALWNNVALCLQVRSRREAVVACCRRAMFYAPFEAMPLANMGLVYLEMGLYCSAAIVLKKARNLDIGAIPAIEGLAIALMNLGEYNEAISIFKSELQKSPSHQTLINLAICYYRAGRMQEASSAFEKFMKIINDEPALEASYPVKDILIPMFSENKAPTPKKSSKPHFL</sequence>
<evidence type="ECO:0000313" key="6">
    <source>
        <dbReference type="Proteomes" id="UP001470230"/>
    </source>
</evidence>